<reference evidence="1 2" key="1">
    <citation type="journal article" date="2004" name="J. Virol.">
        <title>Complete genome sequence of lymphocystis disease virus isolated from China.</title>
        <authorList>
            <person name="Zhang Q.Y."/>
            <person name="Xiao F."/>
            <person name="Xie J."/>
            <person name="Li Z.Q."/>
            <person name="Gui J.F."/>
        </authorList>
    </citation>
    <scope>NUCLEOTIDE SEQUENCE [LARGE SCALE GENOMIC DNA]</scope>
</reference>
<organism evidence="1 2">
    <name type="scientific">lymphocystis disease virus-China</name>
    <dbReference type="NCBI Taxonomy" id="256729"/>
    <lineage>
        <taxon>Viruses</taxon>
        <taxon>Varidnaviria</taxon>
        <taxon>Bamfordvirae</taxon>
        <taxon>Nucleocytoviricota</taxon>
        <taxon>Megaviricetes</taxon>
        <taxon>Pimascovirales</taxon>
        <taxon>Pimascovirales incertae sedis</taxon>
        <taxon>Iridoviridae</taxon>
        <taxon>Alphairidovirinae</taxon>
        <taxon>Lymphocystivirus</taxon>
        <taxon>Lymphocystivirus paralichthys1</taxon>
        <taxon>Lymphocystis disease virus 2</taxon>
    </lineage>
</organism>
<sequence length="42" mass="4589">MVLPLLPEPVQNKHIFSRLPPIKADANCLIKKVLSSTSGKTC</sequence>
<dbReference type="Proteomes" id="UP000106699">
    <property type="component" value="Segment"/>
</dbReference>
<evidence type="ECO:0000313" key="2">
    <source>
        <dbReference type="Proteomes" id="UP000106699"/>
    </source>
</evidence>
<keyword evidence="2" id="KW-1185">Reference proteome</keyword>
<dbReference type="RefSeq" id="YP_073587.1">
    <property type="nucleotide sequence ID" value="NC_005902.1"/>
</dbReference>
<name>Q678D1_9VIRU</name>
<dbReference type="KEGG" id="vg:2979072"/>
<proteinExistence type="predicted"/>
<evidence type="ECO:0000313" key="1">
    <source>
        <dbReference type="EMBL" id="AAU10925.1"/>
    </source>
</evidence>
<dbReference type="GeneID" id="2979072"/>
<dbReference type="EMBL" id="AY380826">
    <property type="protein sequence ID" value="AAU10925.1"/>
    <property type="molecule type" value="Genomic_DNA"/>
</dbReference>
<accession>Q678D1</accession>
<protein>
    <submittedName>
        <fullName evidence="1">Uncharacterized protein</fullName>
    </submittedName>
</protein>